<name>A0ACC3YP88_COLTU</name>
<sequence length="298" mass="32826">MAANKQKEPFWLGGAAASMAVCFTHPLDQTKYRMQVLKSRESMFRAMYRFAARDGIFSLWSGLSASIFRQTTYSTARFGLYNYFAQQAKQWTGKEKLSTAMTITCAGLAGGMAGLVGNPAEVVLVRMCADGAKSVGERFAYSNALEGLYRIGREEGIGAFGRGISANIVRSILMRLNRKHRYSTAKRYLLSKTEMKDDIKTHAVASFFAGTAATTICAPADVLKSRIQSAAASGPGGSSLLHIVQTGLREEGPRFLMKGWTPAWLRLTPNTVLTFVFMEQLRKLTQWQFAAPVETIKV</sequence>
<accession>A0ACC3YP88</accession>
<organism evidence="1 2">
    <name type="scientific">Colletotrichum truncatum</name>
    <name type="common">Anthracnose fungus</name>
    <name type="synonym">Colletotrichum capsici</name>
    <dbReference type="NCBI Taxonomy" id="5467"/>
    <lineage>
        <taxon>Eukaryota</taxon>
        <taxon>Fungi</taxon>
        <taxon>Dikarya</taxon>
        <taxon>Ascomycota</taxon>
        <taxon>Pezizomycotina</taxon>
        <taxon>Sordariomycetes</taxon>
        <taxon>Hypocreomycetidae</taxon>
        <taxon>Glomerellales</taxon>
        <taxon>Glomerellaceae</taxon>
        <taxon>Colletotrichum</taxon>
        <taxon>Colletotrichum truncatum species complex</taxon>
    </lineage>
</organism>
<proteinExistence type="predicted"/>
<reference evidence="1 2" key="1">
    <citation type="journal article" date="2020" name="Phytopathology">
        <title>Genome Sequence Resources of Colletotrichum truncatum, C. plurivorum, C. musicola, and C. sojae: Four Species Pathogenic to Soybean (Glycine max).</title>
        <authorList>
            <person name="Rogerio F."/>
            <person name="Boufleur T.R."/>
            <person name="Ciampi-Guillardi M."/>
            <person name="Sukno S.A."/>
            <person name="Thon M.R."/>
            <person name="Massola Junior N.S."/>
            <person name="Baroncelli R."/>
        </authorList>
    </citation>
    <scope>NUCLEOTIDE SEQUENCE [LARGE SCALE GENOMIC DNA]</scope>
    <source>
        <strain evidence="1 2">CMES1059</strain>
    </source>
</reference>
<evidence type="ECO:0000313" key="2">
    <source>
        <dbReference type="Proteomes" id="UP000805649"/>
    </source>
</evidence>
<keyword evidence="2" id="KW-1185">Reference proteome</keyword>
<gene>
    <name evidence="1" type="ORF">CTRU02_210517</name>
</gene>
<dbReference type="Proteomes" id="UP000805649">
    <property type="component" value="Unassembled WGS sequence"/>
</dbReference>
<dbReference type="EMBL" id="VUJX02000007">
    <property type="protein sequence ID" value="KAL0933718.1"/>
    <property type="molecule type" value="Genomic_DNA"/>
</dbReference>
<evidence type="ECO:0000313" key="1">
    <source>
        <dbReference type="EMBL" id="KAL0933718.1"/>
    </source>
</evidence>
<protein>
    <submittedName>
        <fullName evidence="1">Mitochondrial dicarboxylate transporter</fullName>
    </submittedName>
</protein>
<comment type="caution">
    <text evidence="1">The sequence shown here is derived from an EMBL/GenBank/DDBJ whole genome shotgun (WGS) entry which is preliminary data.</text>
</comment>